<protein>
    <submittedName>
        <fullName evidence="2">Uncharacterized protein</fullName>
    </submittedName>
</protein>
<reference evidence="2 3" key="1">
    <citation type="journal article" date="2021" name="Elife">
        <title>Chloroplast acquisition without the gene transfer in kleptoplastic sea slugs, Plakobranchus ocellatus.</title>
        <authorList>
            <person name="Maeda T."/>
            <person name="Takahashi S."/>
            <person name="Yoshida T."/>
            <person name="Shimamura S."/>
            <person name="Takaki Y."/>
            <person name="Nagai Y."/>
            <person name="Toyoda A."/>
            <person name="Suzuki Y."/>
            <person name="Arimoto A."/>
            <person name="Ishii H."/>
            <person name="Satoh N."/>
            <person name="Nishiyama T."/>
            <person name="Hasebe M."/>
            <person name="Maruyama T."/>
            <person name="Minagawa J."/>
            <person name="Obokata J."/>
            <person name="Shigenobu S."/>
        </authorList>
    </citation>
    <scope>NUCLEOTIDE SEQUENCE [LARGE SCALE GENOMIC DNA]</scope>
</reference>
<name>A0AAV3ZC81_9GAST</name>
<gene>
    <name evidence="2" type="ORF">PoB_001848900</name>
</gene>
<dbReference type="AlphaFoldDB" id="A0AAV3ZC81"/>
<feature type="region of interest" description="Disordered" evidence="1">
    <location>
        <begin position="19"/>
        <end position="78"/>
    </location>
</feature>
<evidence type="ECO:0000256" key="1">
    <source>
        <dbReference type="SAM" id="MobiDB-lite"/>
    </source>
</evidence>
<evidence type="ECO:0000313" key="2">
    <source>
        <dbReference type="EMBL" id="GFN91983.1"/>
    </source>
</evidence>
<dbReference type="Proteomes" id="UP000735302">
    <property type="component" value="Unassembled WGS sequence"/>
</dbReference>
<accession>A0AAV3ZC81</accession>
<proteinExistence type="predicted"/>
<feature type="compositionally biased region" description="Basic and acidic residues" evidence="1">
    <location>
        <begin position="44"/>
        <end position="65"/>
    </location>
</feature>
<keyword evidence="3" id="KW-1185">Reference proteome</keyword>
<evidence type="ECO:0000313" key="3">
    <source>
        <dbReference type="Proteomes" id="UP000735302"/>
    </source>
</evidence>
<sequence length="78" mass="9360">MIIQCPDLNLTVTDDQAFRPFDRPGRSSGPLTKRRLQISGRIHYPLDHRRPEREEEEKKQMKEKEEGEVEEEEKKKIR</sequence>
<organism evidence="2 3">
    <name type="scientific">Plakobranchus ocellatus</name>
    <dbReference type="NCBI Taxonomy" id="259542"/>
    <lineage>
        <taxon>Eukaryota</taxon>
        <taxon>Metazoa</taxon>
        <taxon>Spiralia</taxon>
        <taxon>Lophotrochozoa</taxon>
        <taxon>Mollusca</taxon>
        <taxon>Gastropoda</taxon>
        <taxon>Heterobranchia</taxon>
        <taxon>Euthyneura</taxon>
        <taxon>Panpulmonata</taxon>
        <taxon>Sacoglossa</taxon>
        <taxon>Placobranchoidea</taxon>
        <taxon>Plakobranchidae</taxon>
        <taxon>Plakobranchus</taxon>
    </lineage>
</organism>
<comment type="caution">
    <text evidence="2">The sequence shown here is derived from an EMBL/GenBank/DDBJ whole genome shotgun (WGS) entry which is preliminary data.</text>
</comment>
<dbReference type="EMBL" id="BLXT01002201">
    <property type="protein sequence ID" value="GFN91983.1"/>
    <property type="molecule type" value="Genomic_DNA"/>
</dbReference>